<dbReference type="RefSeq" id="WP_033088177.1">
    <property type="nucleotide sequence ID" value="NZ_AP017900.1"/>
</dbReference>
<dbReference type="Proteomes" id="UP000037179">
    <property type="component" value="Unassembled WGS sequence"/>
</dbReference>
<dbReference type="EMBL" id="CP017839">
    <property type="protein sequence ID" value="APA95959.1"/>
    <property type="molecule type" value="Genomic_DNA"/>
</dbReference>
<dbReference type="GeneID" id="93370324"/>
<proteinExistence type="predicted"/>
<reference evidence="3" key="1">
    <citation type="submission" date="2015-07" db="EMBL/GenBank/DDBJ databases">
        <title>Nocardia seriolae U-1 whole genome shotgun sequence.</title>
        <authorList>
            <person name="Imajoh M."/>
            <person name="Fukumoto Y."/>
            <person name="Sukeda M."/>
            <person name="Yamane J."/>
            <person name="Yamasaki K."/>
            <person name="Shimizu M."/>
            <person name="Ohnishi K."/>
            <person name="Oshima S."/>
        </authorList>
    </citation>
    <scope>NUCLEOTIDE SEQUENCE [LARGE SCALE GENOMIC DNA]</scope>
    <source>
        <strain evidence="3">U-1</strain>
    </source>
</reference>
<accession>A0A0B8NCF8</accession>
<dbReference type="Proteomes" id="UP000180166">
    <property type="component" value="Chromosome"/>
</dbReference>
<dbReference type="AlphaFoldDB" id="A0A0B8NCF8"/>
<keyword evidence="3" id="KW-1185">Reference proteome</keyword>
<organism evidence="2 3">
    <name type="scientific">Nocardia seriolae</name>
    <dbReference type="NCBI Taxonomy" id="37332"/>
    <lineage>
        <taxon>Bacteria</taxon>
        <taxon>Bacillati</taxon>
        <taxon>Actinomycetota</taxon>
        <taxon>Actinomycetes</taxon>
        <taxon>Mycobacteriales</taxon>
        <taxon>Nocardiaceae</taxon>
        <taxon>Nocardia</taxon>
    </lineage>
</organism>
<gene>
    <name evidence="1" type="ORF">NS506_01891</name>
    <name evidence="2" type="ORF">NSK11_contig00053-0021</name>
</gene>
<sequence>MTVETGAARKFQRVRLIQRYLINPPMKLLVWAGLLPDHALLETRGRKTGKRRVAVVAVNPEGRTLWVISEHGPRAGYVANLSAQPRIRVRYERKWHAATATPLPDDDVRKRLAELPQESTRKAIERFHTSLLTIRIDLED</sequence>
<protein>
    <submittedName>
        <fullName evidence="2">Uncharacterized protein</fullName>
    </submittedName>
</protein>
<dbReference type="NCBIfam" id="TIGR00026">
    <property type="entry name" value="hi_GC_TIGR00026"/>
    <property type="match status" value="1"/>
</dbReference>
<dbReference type="InterPro" id="IPR004378">
    <property type="entry name" value="F420H2_quin_Rdtase"/>
</dbReference>
<evidence type="ECO:0000313" key="3">
    <source>
        <dbReference type="Proteomes" id="UP000037179"/>
    </source>
</evidence>
<evidence type="ECO:0000313" key="2">
    <source>
        <dbReference type="EMBL" id="GAP29303.1"/>
    </source>
</evidence>
<reference evidence="2 3" key="2">
    <citation type="journal article" date="2016" name="Genome Announc.">
        <title>Draft Genome Sequence of Erythromycin- and Oxytetracycline-Sensitive Nocardia seriolae Strain U-1 (NBRC 110359).</title>
        <authorList>
            <person name="Imajoh M."/>
            <person name="Sukeda M."/>
            <person name="Shimizu M."/>
            <person name="Yamane J."/>
            <person name="Ohnishi K."/>
            <person name="Oshima S."/>
        </authorList>
    </citation>
    <scope>NUCLEOTIDE SEQUENCE [LARGE SCALE GENOMIC DNA]</scope>
    <source>
        <strain evidence="2 3">U-1</strain>
    </source>
</reference>
<dbReference type="OrthoDB" id="3169239at2"/>
<dbReference type="Gene3D" id="2.30.110.10">
    <property type="entry name" value="Electron Transport, Fmn-binding Protein, Chain A"/>
    <property type="match status" value="1"/>
</dbReference>
<dbReference type="InterPro" id="IPR012349">
    <property type="entry name" value="Split_barrel_FMN-bd"/>
</dbReference>
<evidence type="ECO:0000313" key="4">
    <source>
        <dbReference type="Proteomes" id="UP000180166"/>
    </source>
</evidence>
<dbReference type="EMBL" id="BBYQ01000053">
    <property type="protein sequence ID" value="GAP29303.1"/>
    <property type="molecule type" value="Genomic_DNA"/>
</dbReference>
<dbReference type="KEGG" id="nsr:NS506_01891"/>
<dbReference type="Pfam" id="PF04075">
    <property type="entry name" value="F420H2_quin_red"/>
    <property type="match status" value="1"/>
</dbReference>
<reference evidence="1 4" key="3">
    <citation type="submission" date="2016-10" db="EMBL/GenBank/DDBJ databases">
        <title>Genome sequence of Nocardia seriolae strain EM150506, isolated from Anguila japonica.</title>
        <authorList>
            <person name="Han H.-J."/>
        </authorList>
    </citation>
    <scope>NUCLEOTIDE SEQUENCE [LARGE SCALE GENOMIC DNA]</scope>
    <source>
        <strain evidence="1 4">EM150506</strain>
    </source>
</reference>
<dbReference type="GO" id="GO:0016491">
    <property type="term" value="F:oxidoreductase activity"/>
    <property type="evidence" value="ECO:0007669"/>
    <property type="project" value="InterPro"/>
</dbReference>
<evidence type="ECO:0000313" key="1">
    <source>
        <dbReference type="EMBL" id="APA95959.1"/>
    </source>
</evidence>
<name>A0A0B8NCF8_9NOCA</name>